<dbReference type="InterPro" id="IPR002970">
    <property type="entry name" value="Tick_his-bd"/>
</dbReference>
<name>A0A023GA72_AMBTT</name>
<accession>A0A023GA72</accession>
<dbReference type="EMBL" id="GBBM01004641">
    <property type="protein sequence ID" value="JAC30777.1"/>
    <property type="molecule type" value="mRNA"/>
</dbReference>
<dbReference type="GO" id="GO:0043176">
    <property type="term" value="F:amine binding"/>
    <property type="evidence" value="ECO:0007669"/>
    <property type="project" value="InterPro"/>
</dbReference>
<dbReference type="Pfam" id="PF02098">
    <property type="entry name" value="His_binding"/>
    <property type="match status" value="1"/>
</dbReference>
<feature type="signal peptide" evidence="1">
    <location>
        <begin position="1"/>
        <end position="17"/>
    </location>
</feature>
<dbReference type="InterPro" id="IPR012674">
    <property type="entry name" value="Calycin"/>
</dbReference>
<evidence type="ECO:0000313" key="2">
    <source>
        <dbReference type="EMBL" id="JAC30777.1"/>
    </source>
</evidence>
<evidence type="ECO:0000256" key="1">
    <source>
        <dbReference type="SAM" id="SignalP"/>
    </source>
</evidence>
<dbReference type="SUPFAM" id="SSF50814">
    <property type="entry name" value="Lipocalins"/>
    <property type="match status" value="1"/>
</dbReference>
<evidence type="ECO:0008006" key="3">
    <source>
        <dbReference type="Google" id="ProtNLM"/>
    </source>
</evidence>
<feature type="chain" id="PRO_5001520901" description="Secreted protein" evidence="1">
    <location>
        <begin position="18"/>
        <end position="181"/>
    </location>
</feature>
<proteinExistence type="evidence at transcript level"/>
<organism evidence="2">
    <name type="scientific">Amblyomma triste</name>
    <name type="common">Neotropical tick</name>
    <dbReference type="NCBI Taxonomy" id="251400"/>
    <lineage>
        <taxon>Eukaryota</taxon>
        <taxon>Metazoa</taxon>
        <taxon>Ecdysozoa</taxon>
        <taxon>Arthropoda</taxon>
        <taxon>Chelicerata</taxon>
        <taxon>Arachnida</taxon>
        <taxon>Acari</taxon>
        <taxon>Parasitiformes</taxon>
        <taxon>Ixodida</taxon>
        <taxon>Ixodoidea</taxon>
        <taxon>Ixodidae</taxon>
        <taxon>Amblyomminae</taxon>
        <taxon>Amblyomma</taxon>
    </lineage>
</organism>
<protein>
    <recommendedName>
        <fullName evidence="3">Secreted protein</fullName>
    </recommendedName>
</protein>
<dbReference type="Gene3D" id="2.40.128.20">
    <property type="match status" value="1"/>
</dbReference>
<dbReference type="AlphaFoldDB" id="A0A023GA72"/>
<dbReference type="GO" id="GO:0030682">
    <property type="term" value="P:symbiont-mediated perturbation of host defenses"/>
    <property type="evidence" value="ECO:0007669"/>
    <property type="project" value="InterPro"/>
</dbReference>
<reference evidence="2" key="1">
    <citation type="submission" date="2014-03" db="EMBL/GenBank/DDBJ databases">
        <title>The sialotranscriptome of Amblyomma triste, Amblyomma parvum and Amblyomma cajennense ticks, uncovered by 454-based RNA-seq.</title>
        <authorList>
            <person name="Garcia G.R."/>
            <person name="Gardinassi L.G."/>
            <person name="Ribeiro J.M."/>
            <person name="Anatriello E."/>
            <person name="Ferreira B.R."/>
            <person name="Moreira H.N."/>
            <person name="Mafra C."/>
            <person name="Olegario M.M."/>
            <person name="Szabo P.J."/>
            <person name="Miranda-Santos I.K."/>
            <person name="Maruyama S.R."/>
        </authorList>
    </citation>
    <scope>NUCLEOTIDE SEQUENCE</scope>
    <source>
        <strain evidence="2">Mato Grasso do Sul</strain>
        <tissue evidence="2">Salivary glands</tissue>
    </source>
</reference>
<sequence length="181" mass="20148">MKFIFTLCLSMLAVAAAAVSPQSRKETNDLDMLELANVNGPINVLKRKHHTSTKLRCLSATKIQEYSETQYKYRLNARLPSGIYDGENVDVTLFRSPVQPNIYKSRYTSQKTGLDVELTLKAMNGEKSCFVVFVNNSDGDSGCELLMQASKYTGVIPIDCATYYETKCRGGSVDLYVNSCL</sequence>
<keyword evidence="1" id="KW-0732">Signal</keyword>